<dbReference type="Gene3D" id="3.20.20.370">
    <property type="entry name" value="Glycoside hydrolase/deacetylase"/>
    <property type="match status" value="1"/>
</dbReference>
<dbReference type="GO" id="GO:0045493">
    <property type="term" value="P:xylan catabolic process"/>
    <property type="evidence" value="ECO:0007669"/>
    <property type="project" value="UniProtKB-KW"/>
</dbReference>
<keyword evidence="9" id="KW-0119">Carbohydrate metabolism</keyword>
<sequence length="275" mass="29448">MSGADPPFRCFHMKTALSACLIVGLMTVCGDVHAATCPRPDALGTARTITVDVKTTPRVGLKSFPQTLPLNDKEVVLTFDDGPLPATTGKVLAALSAECVQATFFVIGRNAEASPQMLKAMVRQGHSIGNHTWSHPMLNHLDKAKALADIDKGFAAEAAALGPAKPGAVRLFRFPYFASTPALLDEMEKRGAVVFGADLWASDWLKMTPEQELDLLTTRLAHARKGIILLHDIKSQTAAMLPGFLRYLKQNGYKVVHVVPAGDTGSMTSTGNATN</sequence>
<keyword evidence="9" id="KW-0624">Polysaccharide degradation</keyword>
<evidence type="ECO:0000256" key="3">
    <source>
        <dbReference type="ARBA" id="ARBA00020071"/>
    </source>
</evidence>
<name>A0A380W7L1_AFIFE</name>
<keyword evidence="4" id="KW-0479">Metal-binding</keyword>
<evidence type="ECO:0000256" key="7">
    <source>
        <dbReference type="SAM" id="SignalP"/>
    </source>
</evidence>
<evidence type="ECO:0000313" key="10">
    <source>
        <dbReference type="Proteomes" id="UP000254343"/>
    </source>
</evidence>
<dbReference type="PROSITE" id="PS51677">
    <property type="entry name" value="NODB"/>
    <property type="match status" value="1"/>
</dbReference>
<feature type="chain" id="PRO_5016888463" description="Chitooligosaccharide deacetylase" evidence="7">
    <location>
        <begin position="35"/>
        <end position="275"/>
    </location>
</feature>
<dbReference type="GO" id="GO:0016810">
    <property type="term" value="F:hydrolase activity, acting on carbon-nitrogen (but not peptide) bonds"/>
    <property type="evidence" value="ECO:0007669"/>
    <property type="project" value="InterPro"/>
</dbReference>
<evidence type="ECO:0000313" key="9">
    <source>
        <dbReference type="EMBL" id="SUU84629.1"/>
    </source>
</evidence>
<dbReference type="CDD" id="cd10917">
    <property type="entry name" value="CE4_NodB_like_6s_7s"/>
    <property type="match status" value="1"/>
</dbReference>
<dbReference type="SUPFAM" id="SSF88713">
    <property type="entry name" value="Glycoside hydrolase/deacetylase"/>
    <property type="match status" value="1"/>
</dbReference>
<keyword evidence="9" id="KW-0858">Xylan degradation</keyword>
<keyword evidence="5 9" id="KW-0378">Hydrolase</keyword>
<accession>A0A380W7L1</accession>
<dbReference type="InterPro" id="IPR002509">
    <property type="entry name" value="NODB_dom"/>
</dbReference>
<dbReference type="GO" id="GO:0016798">
    <property type="term" value="F:hydrolase activity, acting on glycosyl bonds"/>
    <property type="evidence" value="ECO:0007669"/>
    <property type="project" value="UniProtKB-KW"/>
</dbReference>
<evidence type="ECO:0000259" key="8">
    <source>
        <dbReference type="PROSITE" id="PS51677"/>
    </source>
</evidence>
<keyword evidence="9" id="KW-0326">Glycosidase</keyword>
<protein>
    <recommendedName>
        <fullName evidence="3">Chitooligosaccharide deacetylase</fullName>
    </recommendedName>
    <alternativeName>
        <fullName evidence="6">Nodulation protein B</fullName>
    </alternativeName>
</protein>
<evidence type="ECO:0000256" key="5">
    <source>
        <dbReference type="ARBA" id="ARBA00022801"/>
    </source>
</evidence>
<dbReference type="PANTHER" id="PTHR10587:SF133">
    <property type="entry name" value="CHITIN DEACETYLASE 1-RELATED"/>
    <property type="match status" value="1"/>
</dbReference>
<gene>
    <name evidence="9" type="primary">xynD_2</name>
    <name evidence="9" type="ORF">NCTC12722_01827</name>
</gene>
<organism evidence="9 10">
    <name type="scientific">Afipia felis</name>
    <name type="common">Cat scratch disease bacillus</name>
    <dbReference type="NCBI Taxonomy" id="1035"/>
    <lineage>
        <taxon>Bacteria</taxon>
        <taxon>Pseudomonadati</taxon>
        <taxon>Pseudomonadota</taxon>
        <taxon>Alphaproteobacteria</taxon>
        <taxon>Hyphomicrobiales</taxon>
        <taxon>Nitrobacteraceae</taxon>
        <taxon>Afipia</taxon>
    </lineage>
</organism>
<dbReference type="PANTHER" id="PTHR10587">
    <property type="entry name" value="GLYCOSYL TRANSFERASE-RELATED"/>
    <property type="match status" value="1"/>
</dbReference>
<dbReference type="AlphaFoldDB" id="A0A380W7L1"/>
<comment type="similarity">
    <text evidence="2">Belongs to the polysaccharide deacetylase family.</text>
</comment>
<dbReference type="Proteomes" id="UP000254343">
    <property type="component" value="Unassembled WGS sequence"/>
</dbReference>
<evidence type="ECO:0000256" key="4">
    <source>
        <dbReference type="ARBA" id="ARBA00022723"/>
    </source>
</evidence>
<dbReference type="InterPro" id="IPR050248">
    <property type="entry name" value="Polysacc_deacetylase_ArnD"/>
</dbReference>
<reference evidence="9 10" key="1">
    <citation type="submission" date="2018-06" db="EMBL/GenBank/DDBJ databases">
        <authorList>
            <consortium name="Pathogen Informatics"/>
            <person name="Doyle S."/>
        </authorList>
    </citation>
    <scope>NUCLEOTIDE SEQUENCE [LARGE SCALE GENOMIC DNA]</scope>
    <source>
        <strain evidence="9 10">NCTC12722</strain>
    </source>
</reference>
<dbReference type="EMBL" id="UIGB01000001">
    <property type="protein sequence ID" value="SUU84629.1"/>
    <property type="molecule type" value="Genomic_DNA"/>
</dbReference>
<evidence type="ECO:0000256" key="6">
    <source>
        <dbReference type="ARBA" id="ARBA00032976"/>
    </source>
</evidence>
<keyword evidence="7" id="KW-0732">Signal</keyword>
<proteinExistence type="inferred from homology"/>
<feature type="signal peptide" evidence="7">
    <location>
        <begin position="1"/>
        <end position="34"/>
    </location>
</feature>
<dbReference type="Pfam" id="PF01522">
    <property type="entry name" value="Polysacc_deac_1"/>
    <property type="match status" value="1"/>
</dbReference>
<evidence type="ECO:0000256" key="2">
    <source>
        <dbReference type="ARBA" id="ARBA00010973"/>
    </source>
</evidence>
<dbReference type="GO" id="GO:0016020">
    <property type="term" value="C:membrane"/>
    <property type="evidence" value="ECO:0007669"/>
    <property type="project" value="TreeGrafter"/>
</dbReference>
<feature type="domain" description="NodB homology" evidence="8">
    <location>
        <begin position="73"/>
        <end position="256"/>
    </location>
</feature>
<dbReference type="GO" id="GO:0046872">
    <property type="term" value="F:metal ion binding"/>
    <property type="evidence" value="ECO:0007669"/>
    <property type="project" value="UniProtKB-KW"/>
</dbReference>
<dbReference type="InterPro" id="IPR011330">
    <property type="entry name" value="Glyco_hydro/deAcase_b/a-brl"/>
</dbReference>
<comment type="function">
    <text evidence="1">Is involved in generating a small heat-stable compound (Nod), an acylated oligomer of N-acetylglucosamine, that stimulates mitosis in various plant protoplasts.</text>
</comment>
<evidence type="ECO:0000256" key="1">
    <source>
        <dbReference type="ARBA" id="ARBA00003236"/>
    </source>
</evidence>